<reference evidence="2 3" key="1">
    <citation type="journal article" date="1995" name="Virology">
        <title>Analysis of 45 kb of DNA located at the left end of the chlorella virus PBCV-1 genome.</title>
        <authorList>
            <person name="Lu Z."/>
            <person name="Li Y."/>
            <person name="Zhang Y."/>
            <person name="Kutish G.F."/>
            <person name="Rock D.L."/>
            <person name="Van Etten J.L."/>
        </authorList>
    </citation>
    <scope>NUCLEOTIDE SEQUENCE [LARGE SCALE GENOMIC DNA]</scope>
</reference>
<reference evidence="2 3" key="7">
    <citation type="journal article" date="2000" name="Virology">
        <title>Characterization of a beta-1,3-glucanase encoded by chlorella virus PBCV-1.</title>
        <authorList>
            <person name="Sun L."/>
            <person name="Gurnon J.R."/>
            <person name="Adams B.J."/>
            <person name="Graves M.V."/>
            <person name="Van Etten J.L."/>
        </authorList>
    </citation>
    <scope>NUCLEOTIDE SEQUENCE [LARGE SCALE GENOMIC DNA]</scope>
</reference>
<reference evidence="2 3" key="3">
    <citation type="journal article" date="1996" name="Virology">
        <title>Analysis of 94 kb of the chlorella virus PBCV-1 330-kb genome: map positions 88 to 182.</title>
        <authorList>
            <person name="Lu Z."/>
            <person name="Li Y."/>
            <person name="Que Q."/>
            <person name="Kutish G.F."/>
            <person name="Rock D.L."/>
            <person name="Van Etten J.L."/>
        </authorList>
    </citation>
    <scope>NUCLEOTIDE SEQUENCE [LARGE SCALE GENOMIC DNA]</scope>
</reference>
<dbReference type="GeneID" id="918216"/>
<accession>Q84499</accession>
<evidence type="ECO:0000313" key="3">
    <source>
        <dbReference type="Proteomes" id="UP000000862"/>
    </source>
</evidence>
<keyword evidence="1" id="KW-0812">Transmembrane</keyword>
<reference evidence="2 3" key="6">
    <citation type="journal article" date="1999" name="Virology">
        <title>Chlorella virus PBCV-1 encodes a functional homospermidine synthase.</title>
        <authorList>
            <person name="Kaiser A."/>
            <person name="Vollmert M."/>
            <person name="Tholl D."/>
            <person name="Graves M.V."/>
            <person name="Gurnon J.R."/>
            <person name="Xing W."/>
            <person name="Lisec A.D."/>
            <person name="Nickerson K.W."/>
            <person name="Van Etten J.L."/>
        </authorList>
    </citation>
    <scope>NUCLEOTIDE SEQUENCE [LARGE SCALE GENOMIC DNA]</scope>
</reference>
<reference evidence="2 3" key="5">
    <citation type="journal article" date="1997" name="Virology">
        <title>Analysis of 74 kb of DNA located at the right end of the 330-kb chlorella virus PBCV-1 genome.</title>
        <authorList>
            <person name="Li Y."/>
            <person name="Lu Z."/>
            <person name="Sun L."/>
            <person name="Ropp S."/>
            <person name="Kutish G.F."/>
            <person name="Rock D.L."/>
            <person name="Van Etten J.L."/>
        </authorList>
    </citation>
    <scope>NUCLEOTIDE SEQUENCE [LARGE SCALE GENOMIC DNA]</scope>
</reference>
<keyword evidence="1" id="KW-0472">Membrane</keyword>
<sequence length="109" mass="12906">MSFSLAFCPATMVYPLKLIVFIINFIFHFRLGLLYTHSNYHLTPGYYCFNVMFSQHLLLRLSHTQLRNQQPSVYQRGIYTRYVNRWSNSSKPLLQTLSLPFYDLVTSSQ</sequence>
<feature type="transmembrane region" description="Helical" evidence="1">
    <location>
        <begin position="12"/>
        <end position="33"/>
    </location>
</feature>
<keyword evidence="1" id="KW-1133">Transmembrane helix</keyword>
<evidence type="ECO:0000313" key="2">
    <source>
        <dbReference type="EMBL" id="AAC96547.1"/>
    </source>
</evidence>
<dbReference type="KEGG" id="vg:918216"/>
<evidence type="ECO:0000256" key="1">
    <source>
        <dbReference type="SAM" id="Phobius"/>
    </source>
</evidence>
<organismHost>
    <name type="scientific">Chlorella</name>
    <dbReference type="NCBI Taxonomy" id="3071"/>
</organismHost>
<reference evidence="2 3" key="4">
    <citation type="journal article" date="1996" name="Virology">
        <title>Analysis of 76 kb of the chlorella virus PBCV-1 330-kb genome: map positions 182 to 258.</title>
        <authorList>
            <person name="Kutish G.F."/>
            <person name="Li Y."/>
            <person name="Lu Z."/>
            <person name="Furuta M."/>
            <person name="Rock D.L."/>
            <person name="Van Etten J.L."/>
        </authorList>
    </citation>
    <scope>NUCLEOTIDE SEQUENCE [LARGE SCALE GENOMIC DNA]</scope>
</reference>
<keyword evidence="3" id="KW-1185">Reference proteome</keyword>
<gene>
    <name evidence="2" type="primary">a179L</name>
</gene>
<reference evidence="2 3" key="2">
    <citation type="journal article" date="1995" name="Virology">
        <title>Analysis of 43 kb of the Chlorella virus PBCV-1 330-kb genome: map positions 45 to 88.</title>
        <authorList>
            <person name="Li Y."/>
            <person name="Lu Z."/>
            <person name="Burbank D.E."/>
            <person name="Kutish G.F."/>
            <person name="Rock D.L."/>
            <person name="Van Etten J.L."/>
        </authorList>
    </citation>
    <scope>NUCLEOTIDE SEQUENCE [LARGE SCALE GENOMIC DNA]</scope>
</reference>
<proteinExistence type="predicted"/>
<dbReference type="Proteomes" id="UP000000862">
    <property type="component" value="Segment"/>
</dbReference>
<reference evidence="2 3" key="8">
    <citation type="journal article" date="2010" name="J. Virol.">
        <title>Microarray analysis of Paramecium bursaria chlorella virus 1 transcription.</title>
        <authorList>
            <person name="Yanai-Balser G.M."/>
            <person name="Duncan G.A."/>
            <person name="Eudy J.D."/>
            <person name="Wang D."/>
            <person name="Li X."/>
            <person name="Agarkova I.V."/>
            <person name="Dunigan D.D."/>
            <person name="Van Etten J.L."/>
        </authorList>
    </citation>
    <scope>NUCLEOTIDE SEQUENCE [LARGE SCALE GENOMIC DNA]</scope>
</reference>
<name>Q84499_PBCV1</name>
<organism evidence="2 3">
    <name type="scientific">Paramecium bursaria Chlorella virus 1</name>
    <name type="common">PBCV-1</name>
    <dbReference type="NCBI Taxonomy" id="10506"/>
    <lineage>
        <taxon>Viruses</taxon>
        <taxon>Varidnaviria</taxon>
        <taxon>Bamfordvirae</taxon>
        <taxon>Nucleocytoviricota</taxon>
        <taxon>Megaviricetes</taxon>
        <taxon>Algavirales</taxon>
        <taxon>Phycodnaviridae</taxon>
        <taxon>Chlorovirus</taxon>
        <taxon>Chlorovirus vanettense</taxon>
    </lineage>
</organism>
<dbReference type="EMBL" id="JF411744">
    <property type="protein sequence ID" value="AAC96547.1"/>
    <property type="molecule type" value="Genomic_DNA"/>
</dbReference>
<dbReference type="PIR" id="T17670">
    <property type="entry name" value="T17670"/>
</dbReference>
<protein>
    <submittedName>
        <fullName evidence="2">Uncharacterized protein</fullName>
    </submittedName>
</protein>
<dbReference type="RefSeq" id="NP_048527.1">
    <property type="nucleotide sequence ID" value="NC_000852.5"/>
</dbReference>